<dbReference type="Pfam" id="PF01661">
    <property type="entry name" value="Macro"/>
    <property type="match status" value="1"/>
</dbReference>
<dbReference type="Proteomes" id="UP001141552">
    <property type="component" value="Unassembled WGS sequence"/>
</dbReference>
<comment type="subcellular location">
    <subcellularLocation>
        <location evidence="1">Membrane</location>
        <topology evidence="1">Multi-pass membrane protein</topology>
    </subcellularLocation>
</comment>
<evidence type="ECO:0000313" key="8">
    <source>
        <dbReference type="EMBL" id="KAJ4833195.1"/>
    </source>
</evidence>
<dbReference type="AlphaFoldDB" id="A0A9Q0FM96"/>
<comment type="caution">
    <text evidence="8">The sequence shown here is derived from an EMBL/GenBank/DDBJ whole genome shotgun (WGS) entry which is preliminary data.</text>
</comment>
<feature type="non-terminal residue" evidence="8">
    <location>
        <position position="1"/>
    </location>
</feature>
<dbReference type="SUPFAM" id="SSF52949">
    <property type="entry name" value="Macro domain-like"/>
    <property type="match status" value="1"/>
</dbReference>
<reference evidence="8" key="2">
    <citation type="journal article" date="2023" name="Plants (Basel)">
        <title>Annotation of the Turnera subulata (Passifloraceae) Draft Genome Reveals the S-Locus Evolved after the Divergence of Turneroideae from Passifloroideae in a Stepwise Manner.</title>
        <authorList>
            <person name="Henning P.M."/>
            <person name="Roalson E.H."/>
            <person name="Mir W."/>
            <person name="McCubbin A.G."/>
            <person name="Shore J.S."/>
        </authorList>
    </citation>
    <scope>NUCLEOTIDE SEQUENCE</scope>
    <source>
        <strain evidence="8">F60SS</strain>
    </source>
</reference>
<dbReference type="Pfam" id="PF00854">
    <property type="entry name" value="PTR2"/>
    <property type="match status" value="1"/>
</dbReference>
<dbReference type="InterPro" id="IPR000109">
    <property type="entry name" value="POT_fam"/>
</dbReference>
<feature type="transmembrane region" description="Helical" evidence="6">
    <location>
        <begin position="471"/>
        <end position="495"/>
    </location>
</feature>
<dbReference type="PANTHER" id="PTHR11654">
    <property type="entry name" value="OLIGOPEPTIDE TRANSPORTER-RELATED"/>
    <property type="match status" value="1"/>
</dbReference>
<dbReference type="GO" id="GO:0016020">
    <property type="term" value="C:membrane"/>
    <property type="evidence" value="ECO:0007669"/>
    <property type="project" value="UniProtKB-SubCell"/>
</dbReference>
<protein>
    <recommendedName>
        <fullName evidence="7">Macro domain-containing protein</fullName>
    </recommendedName>
</protein>
<feature type="transmembrane region" description="Helical" evidence="6">
    <location>
        <begin position="515"/>
        <end position="533"/>
    </location>
</feature>
<dbReference type="Gene3D" id="3.40.220.10">
    <property type="entry name" value="Leucine Aminopeptidase, subunit E, domain 1"/>
    <property type="match status" value="1"/>
</dbReference>
<dbReference type="PROSITE" id="PS51154">
    <property type="entry name" value="MACRO"/>
    <property type="match status" value="1"/>
</dbReference>
<evidence type="ECO:0000259" key="7">
    <source>
        <dbReference type="PROSITE" id="PS51154"/>
    </source>
</evidence>
<keyword evidence="3 6" id="KW-0812">Transmembrane</keyword>
<gene>
    <name evidence="8" type="ORF">Tsubulata_025365</name>
</gene>
<accession>A0A9Q0FM96</accession>
<evidence type="ECO:0000256" key="5">
    <source>
        <dbReference type="ARBA" id="ARBA00023136"/>
    </source>
</evidence>
<feature type="transmembrane region" description="Helical" evidence="6">
    <location>
        <begin position="434"/>
        <end position="459"/>
    </location>
</feature>
<evidence type="ECO:0000256" key="6">
    <source>
        <dbReference type="SAM" id="Phobius"/>
    </source>
</evidence>
<feature type="transmembrane region" description="Helical" evidence="6">
    <location>
        <begin position="358"/>
        <end position="376"/>
    </location>
</feature>
<dbReference type="InterPro" id="IPR036259">
    <property type="entry name" value="MFS_trans_sf"/>
</dbReference>
<evidence type="ECO:0000256" key="4">
    <source>
        <dbReference type="ARBA" id="ARBA00022989"/>
    </source>
</evidence>
<dbReference type="SUPFAM" id="SSF103473">
    <property type="entry name" value="MFS general substrate transporter"/>
    <property type="match status" value="1"/>
</dbReference>
<feature type="domain" description="Macro" evidence="7">
    <location>
        <begin position="632"/>
        <end position="810"/>
    </location>
</feature>
<dbReference type="OrthoDB" id="8904098at2759"/>
<dbReference type="InterPro" id="IPR002589">
    <property type="entry name" value="Macro_dom"/>
</dbReference>
<keyword evidence="9" id="KW-1185">Reference proteome</keyword>
<evidence type="ECO:0000256" key="2">
    <source>
        <dbReference type="ARBA" id="ARBA00005982"/>
    </source>
</evidence>
<dbReference type="EMBL" id="JAKUCV010005000">
    <property type="protein sequence ID" value="KAJ4833195.1"/>
    <property type="molecule type" value="Genomic_DNA"/>
</dbReference>
<keyword evidence="5 6" id="KW-0472">Membrane</keyword>
<name>A0A9Q0FM96_9ROSI</name>
<feature type="transmembrane region" description="Helical" evidence="6">
    <location>
        <begin position="201"/>
        <end position="221"/>
    </location>
</feature>
<proteinExistence type="inferred from homology"/>
<evidence type="ECO:0000313" key="9">
    <source>
        <dbReference type="Proteomes" id="UP001141552"/>
    </source>
</evidence>
<comment type="similarity">
    <text evidence="2">Belongs to the major facilitator superfamily. Proton-dependent oligopeptide transporter (POT/PTR) (TC 2.A.17) family.</text>
</comment>
<feature type="transmembrane region" description="Helical" evidence="6">
    <location>
        <begin position="62"/>
        <end position="80"/>
    </location>
</feature>
<dbReference type="Gene3D" id="1.20.1250.20">
    <property type="entry name" value="MFS general substrate transporter like domains"/>
    <property type="match status" value="1"/>
</dbReference>
<feature type="transmembrane region" description="Helical" evidence="6">
    <location>
        <begin position="173"/>
        <end position="195"/>
    </location>
</feature>
<feature type="transmembrane region" description="Helical" evidence="6">
    <location>
        <begin position="317"/>
        <end position="338"/>
    </location>
</feature>
<sequence>GDADATNDSLTENDKGKGGFRACIFIYVYTALDNMGFMANMVSLVIYFYTVMFFDIPSAANALTNFIGTAYLLSLLGAFISDTYLNKFRTIMIFGTLEIMGLVLVTVQAYSKELHPLYCGKSTCVEGGVAVMLYFSLYLLALGAGGIRGALLAFGADQFDENVPTEVKAVASYFNWVTFSTVLGATIGVTGIVYLSVYRAWYKGFIVSTVGTFLGLVTLAAGKPFYRLQEPGQGPLLSVAQVVVLAIKNWNLPLPESANDLYEIHDEEVSARKKLEHTDQFRFLDKAAILHKDLEPAPWKVCSVTQVEEVKILTRMLPILGSTIIMNTCVAQLLTFSVEQGNTMDLHLGKHLFPAPSIPVISLVFMVLLIPLYELFFVPLARKITGHPAGITQLQRVGVGLVLSAISMTVAGFVEVKRRNQSIKSNKEHPISFFWLSFQYAIFGMADMFTLVGLMEFFYKEAPASMKALSTSFTGLSLSLGYFSSTIIVNIINAITKRVTPIKQGWLHGYDLDSNNLNLFYWFLAILSCLNFISSRPHGTNTKQRMQILSRKLRLRIGWIACRQGGKAPSRVWLRAQVQKKAYFWRMPEVGGEMSKAIITLGARLATARHLLVIASPNNIINNAATTTRALSFSHFYPTKTTTSATTRTPPLFALSPSPSSAFSVMSSSRINGSGGYANVFPLSESSVLKINKGDITQWSVDGSSDAIPMRECLEVEEQMGLLDHNCEKHAIMSLKSVLGNSMTLARDNNIKYIAFPAISCGVFGYPFDEAATVAISTVKEFENDVKEVHFVLFSDEIYDTWLKKAKELLHG</sequence>
<dbReference type="GO" id="GO:0022857">
    <property type="term" value="F:transmembrane transporter activity"/>
    <property type="evidence" value="ECO:0007669"/>
    <property type="project" value="InterPro"/>
</dbReference>
<keyword evidence="4 6" id="KW-1133">Transmembrane helix</keyword>
<feature type="transmembrane region" description="Helical" evidence="6">
    <location>
        <begin position="131"/>
        <end position="153"/>
    </location>
</feature>
<organism evidence="8 9">
    <name type="scientific">Turnera subulata</name>
    <dbReference type="NCBI Taxonomy" id="218843"/>
    <lineage>
        <taxon>Eukaryota</taxon>
        <taxon>Viridiplantae</taxon>
        <taxon>Streptophyta</taxon>
        <taxon>Embryophyta</taxon>
        <taxon>Tracheophyta</taxon>
        <taxon>Spermatophyta</taxon>
        <taxon>Magnoliopsida</taxon>
        <taxon>eudicotyledons</taxon>
        <taxon>Gunneridae</taxon>
        <taxon>Pentapetalae</taxon>
        <taxon>rosids</taxon>
        <taxon>fabids</taxon>
        <taxon>Malpighiales</taxon>
        <taxon>Passifloraceae</taxon>
        <taxon>Turnera</taxon>
    </lineage>
</organism>
<feature type="transmembrane region" description="Helical" evidence="6">
    <location>
        <begin position="92"/>
        <end position="111"/>
    </location>
</feature>
<evidence type="ECO:0000256" key="3">
    <source>
        <dbReference type="ARBA" id="ARBA00022692"/>
    </source>
</evidence>
<evidence type="ECO:0000256" key="1">
    <source>
        <dbReference type="ARBA" id="ARBA00004141"/>
    </source>
</evidence>
<feature type="transmembrane region" description="Helical" evidence="6">
    <location>
        <begin position="397"/>
        <end position="414"/>
    </location>
</feature>
<dbReference type="InterPro" id="IPR043472">
    <property type="entry name" value="Macro_dom-like"/>
</dbReference>
<feature type="transmembrane region" description="Helical" evidence="6">
    <location>
        <begin position="24"/>
        <end position="50"/>
    </location>
</feature>
<reference evidence="8" key="1">
    <citation type="submission" date="2022-02" db="EMBL/GenBank/DDBJ databases">
        <authorList>
            <person name="Henning P.M."/>
            <person name="McCubbin A.G."/>
            <person name="Shore J.S."/>
        </authorList>
    </citation>
    <scope>NUCLEOTIDE SEQUENCE</scope>
    <source>
        <strain evidence="8">F60SS</strain>
        <tissue evidence="8">Leaves</tissue>
    </source>
</reference>